<feature type="domain" description="PPIase cyclophilin-type" evidence="6">
    <location>
        <begin position="449"/>
        <end position="598"/>
    </location>
</feature>
<dbReference type="Proteomes" id="UP000747542">
    <property type="component" value="Unassembled WGS sequence"/>
</dbReference>
<feature type="compositionally biased region" description="Polar residues" evidence="5">
    <location>
        <begin position="276"/>
        <end position="300"/>
    </location>
</feature>
<dbReference type="PROSITE" id="PS50089">
    <property type="entry name" value="ZF_RING_2"/>
    <property type="match status" value="1"/>
</dbReference>
<evidence type="ECO:0000256" key="5">
    <source>
        <dbReference type="SAM" id="MobiDB-lite"/>
    </source>
</evidence>
<feature type="domain" description="B box-type" evidence="8">
    <location>
        <begin position="107"/>
        <end position="149"/>
    </location>
</feature>
<dbReference type="SUPFAM" id="SSF57845">
    <property type="entry name" value="B-box zinc-binding domain"/>
    <property type="match status" value="1"/>
</dbReference>
<evidence type="ECO:0000259" key="7">
    <source>
        <dbReference type="PROSITE" id="PS50089"/>
    </source>
</evidence>
<dbReference type="InterPro" id="IPR027370">
    <property type="entry name" value="Znf-RING_euk"/>
</dbReference>
<dbReference type="InterPro" id="IPR013083">
    <property type="entry name" value="Znf_RING/FYVE/PHD"/>
</dbReference>
<dbReference type="Pfam" id="PF00643">
    <property type="entry name" value="zf-B_box"/>
    <property type="match status" value="1"/>
</dbReference>
<proteinExistence type="predicted"/>
<feature type="domain" description="RING-type" evidence="7">
    <location>
        <begin position="16"/>
        <end position="64"/>
    </location>
</feature>
<protein>
    <submittedName>
        <fullName evidence="9">Peptidyl-prolyl cis-trans isomerase-like 3</fullName>
    </submittedName>
</protein>
<dbReference type="AlphaFoldDB" id="A0A8J5N0S2"/>
<evidence type="ECO:0000256" key="3">
    <source>
        <dbReference type="ARBA" id="ARBA00022833"/>
    </source>
</evidence>
<dbReference type="SMART" id="SM00184">
    <property type="entry name" value="RING"/>
    <property type="match status" value="1"/>
</dbReference>
<evidence type="ECO:0000259" key="8">
    <source>
        <dbReference type="PROSITE" id="PS50119"/>
    </source>
</evidence>
<dbReference type="InterPro" id="IPR047153">
    <property type="entry name" value="TRIM45/56/19-like"/>
</dbReference>
<dbReference type="GO" id="GO:0003755">
    <property type="term" value="F:peptidyl-prolyl cis-trans isomerase activity"/>
    <property type="evidence" value="ECO:0007669"/>
    <property type="project" value="InterPro"/>
</dbReference>
<dbReference type="InterPro" id="IPR029000">
    <property type="entry name" value="Cyclophilin-like_dom_sf"/>
</dbReference>
<keyword evidence="3" id="KW-0862">Zinc</keyword>
<keyword evidence="2 4" id="KW-0863">Zinc-finger</keyword>
<dbReference type="PANTHER" id="PTHR25462:SF296">
    <property type="entry name" value="MEIOTIC P26, ISOFORM F"/>
    <property type="match status" value="1"/>
</dbReference>
<dbReference type="SMART" id="SM00336">
    <property type="entry name" value="BBOX"/>
    <property type="match status" value="1"/>
</dbReference>
<keyword evidence="1" id="KW-0479">Metal-binding</keyword>
<dbReference type="PANTHER" id="PTHR25462">
    <property type="entry name" value="BONUS, ISOFORM C-RELATED"/>
    <property type="match status" value="1"/>
</dbReference>
<dbReference type="Pfam" id="PF13445">
    <property type="entry name" value="zf-RING_UBOX"/>
    <property type="match status" value="1"/>
</dbReference>
<dbReference type="SUPFAM" id="SSF50891">
    <property type="entry name" value="Cyclophilin-like"/>
    <property type="match status" value="1"/>
</dbReference>
<dbReference type="Gene3D" id="3.30.160.60">
    <property type="entry name" value="Classic Zinc Finger"/>
    <property type="match status" value="1"/>
</dbReference>
<dbReference type="PROSITE" id="PS00518">
    <property type="entry name" value="ZF_RING_1"/>
    <property type="match status" value="1"/>
</dbReference>
<gene>
    <name evidence="9" type="primary">PPI-L3</name>
    <name evidence="9" type="ORF">Hamer_G016197</name>
</gene>
<dbReference type="Gene3D" id="3.30.40.10">
    <property type="entry name" value="Zinc/RING finger domain, C3HC4 (zinc finger)"/>
    <property type="match status" value="1"/>
</dbReference>
<evidence type="ECO:0000256" key="2">
    <source>
        <dbReference type="ARBA" id="ARBA00022771"/>
    </source>
</evidence>
<dbReference type="SUPFAM" id="SSF57850">
    <property type="entry name" value="RING/U-box"/>
    <property type="match status" value="1"/>
</dbReference>
<reference evidence="9" key="1">
    <citation type="journal article" date="2021" name="Sci. Adv.">
        <title>The American lobster genome reveals insights on longevity, neural, and immune adaptations.</title>
        <authorList>
            <person name="Polinski J.M."/>
            <person name="Zimin A.V."/>
            <person name="Clark K.F."/>
            <person name="Kohn A.B."/>
            <person name="Sadowski N."/>
            <person name="Timp W."/>
            <person name="Ptitsyn A."/>
            <person name="Khanna P."/>
            <person name="Romanova D.Y."/>
            <person name="Williams P."/>
            <person name="Greenwood S.J."/>
            <person name="Moroz L.L."/>
            <person name="Walt D.R."/>
            <person name="Bodnar A.G."/>
        </authorList>
    </citation>
    <scope>NUCLEOTIDE SEQUENCE</scope>
    <source>
        <strain evidence="9">GMGI-L3</strain>
    </source>
</reference>
<feature type="compositionally biased region" description="Polar residues" evidence="5">
    <location>
        <begin position="243"/>
        <end position="268"/>
    </location>
</feature>
<evidence type="ECO:0000313" key="10">
    <source>
        <dbReference type="Proteomes" id="UP000747542"/>
    </source>
</evidence>
<evidence type="ECO:0000256" key="4">
    <source>
        <dbReference type="PROSITE-ProRule" id="PRU00024"/>
    </source>
</evidence>
<feature type="compositionally biased region" description="Pro residues" evidence="5">
    <location>
        <begin position="338"/>
        <end position="350"/>
    </location>
</feature>
<keyword evidence="9" id="KW-0413">Isomerase</keyword>
<accession>A0A8J5N0S2</accession>
<dbReference type="GO" id="GO:0008270">
    <property type="term" value="F:zinc ion binding"/>
    <property type="evidence" value="ECO:0007669"/>
    <property type="project" value="UniProtKB-KW"/>
</dbReference>
<organism evidence="9 10">
    <name type="scientific">Homarus americanus</name>
    <name type="common">American lobster</name>
    <dbReference type="NCBI Taxonomy" id="6706"/>
    <lineage>
        <taxon>Eukaryota</taxon>
        <taxon>Metazoa</taxon>
        <taxon>Ecdysozoa</taxon>
        <taxon>Arthropoda</taxon>
        <taxon>Crustacea</taxon>
        <taxon>Multicrustacea</taxon>
        <taxon>Malacostraca</taxon>
        <taxon>Eumalacostraca</taxon>
        <taxon>Eucarida</taxon>
        <taxon>Decapoda</taxon>
        <taxon>Pleocyemata</taxon>
        <taxon>Astacidea</taxon>
        <taxon>Nephropoidea</taxon>
        <taxon>Nephropidae</taxon>
        <taxon>Homarus</taxon>
    </lineage>
</organism>
<feature type="region of interest" description="Disordered" evidence="5">
    <location>
        <begin position="243"/>
        <end position="399"/>
    </location>
</feature>
<dbReference type="PROSITE" id="PS50072">
    <property type="entry name" value="CSA_PPIASE_2"/>
    <property type="match status" value="1"/>
</dbReference>
<dbReference type="EMBL" id="JAHLQT010014436">
    <property type="protein sequence ID" value="KAG7170377.1"/>
    <property type="molecule type" value="Genomic_DNA"/>
</dbReference>
<name>A0A8J5N0S2_HOMAM</name>
<dbReference type="InterPro" id="IPR001841">
    <property type="entry name" value="Znf_RING"/>
</dbReference>
<dbReference type="InterPro" id="IPR017907">
    <property type="entry name" value="Znf_RING_CS"/>
</dbReference>
<evidence type="ECO:0000313" key="9">
    <source>
        <dbReference type="EMBL" id="KAG7170377.1"/>
    </source>
</evidence>
<feature type="compositionally biased region" description="Polar residues" evidence="5">
    <location>
        <begin position="379"/>
        <end position="389"/>
    </location>
</feature>
<dbReference type="InterPro" id="IPR002130">
    <property type="entry name" value="Cyclophilin-type_PPIase_dom"/>
</dbReference>
<keyword evidence="10" id="KW-1185">Reference proteome</keyword>
<comment type="caution">
    <text evidence="9">The sequence shown here is derived from an EMBL/GenBank/DDBJ whole genome shotgun (WGS) entry which is preliminary data.</text>
</comment>
<dbReference type="InterPro" id="IPR000315">
    <property type="entry name" value="Znf_B-box"/>
</dbReference>
<sequence length="602" mass="64912">MSSGRRELTLDDGLTCSVCLDTYSEGDRRPLMLPACGHTFCKHCLAGIMAREGVKGNFLCPTCRRPQPVHAVQDMPVNYSLLEVARRDALSPTSSADKTEQQQEMKNPTEYCSAHGSRLAFWCTTCEVAACGECLFEAHPRPDHTLVRIADQLGRLQEMVKIRSSRVVTQLVTAAEENVDVLKVTFVNLVESLRQRRAIDGLLRRARVVRTSAKDANDLSSINTVNESIQTIQREFEKAHISTPTKVSVANPMWRSSSTSGNKTPTSPEKQHPAEANTQELTDSHNISSPDTASHTTEIIQTPPPIVPSRNTETKPTAPPKPKLLAKPVLPSLNTGKPPSPFSPTTPPTPSTLSTASSPDDDPAHGPSPHTSADPDTPQKVSSVATHSPETGVVPDPLTPEPGAVPQWCSKVCGALSGNCTTSRITLEPRGLHLSVVSALAPLDAPMVFMDLNDGSRPLGRVYITLQIQLPRAQQFFSLCLGDRGPSYLGSFFHSVLRRGDSGEGLAGGDYESKAGKGGAAIMRGIGRNKEVAKRCEKGMVVRASSRVETAAQFCISVKDGPRTKTVFPFGRVCQGLSVVEEACRRPAFSVSITDCGWVLPV</sequence>
<dbReference type="Gene3D" id="2.40.100.10">
    <property type="entry name" value="Cyclophilin-like"/>
    <property type="match status" value="1"/>
</dbReference>
<dbReference type="PROSITE" id="PS50119">
    <property type="entry name" value="ZF_BBOX"/>
    <property type="match status" value="1"/>
</dbReference>
<evidence type="ECO:0000259" key="6">
    <source>
        <dbReference type="PROSITE" id="PS50072"/>
    </source>
</evidence>
<evidence type="ECO:0000256" key="1">
    <source>
        <dbReference type="ARBA" id="ARBA00022723"/>
    </source>
</evidence>